<dbReference type="GO" id="GO:0016887">
    <property type="term" value="F:ATP hydrolysis activity"/>
    <property type="evidence" value="ECO:0007669"/>
    <property type="project" value="InterPro"/>
</dbReference>
<dbReference type="GeneID" id="4815138"/>
<name>Q29G80_DROPS</name>
<dbReference type="GO" id="GO:0071218">
    <property type="term" value="P:cellular response to misfolded protein"/>
    <property type="evidence" value="ECO:0007669"/>
    <property type="project" value="TreeGrafter"/>
</dbReference>
<dbReference type="PANTHER" id="PTHR10760">
    <property type="entry name" value="TORSIN"/>
    <property type="match status" value="1"/>
</dbReference>
<dbReference type="STRING" id="46245.Q29G80"/>
<evidence type="ECO:0000313" key="3">
    <source>
        <dbReference type="Proteomes" id="UP000001819"/>
    </source>
</evidence>
<evidence type="ECO:0000259" key="2">
    <source>
        <dbReference type="Pfam" id="PF21376"/>
    </source>
</evidence>
<dbReference type="Pfam" id="PF06309">
    <property type="entry name" value="Torsin"/>
    <property type="match status" value="1"/>
</dbReference>
<protein>
    <submittedName>
        <fullName evidence="4">Torsin-like protein</fullName>
    </submittedName>
</protein>
<dbReference type="GO" id="GO:0012505">
    <property type="term" value="C:endomembrane system"/>
    <property type="evidence" value="ECO:0007669"/>
    <property type="project" value="UniProtKB-ARBA"/>
</dbReference>
<dbReference type="Gene3D" id="3.40.50.300">
    <property type="entry name" value="P-loop containing nucleotide triphosphate hydrolases"/>
    <property type="match status" value="1"/>
</dbReference>
<dbReference type="PANTHER" id="PTHR10760:SF2">
    <property type="entry name" value="LD13476P-RELATED"/>
    <property type="match status" value="1"/>
</dbReference>
<dbReference type="InParanoid" id="Q29G80"/>
<dbReference type="eggNOG" id="KOG2170">
    <property type="taxonomic scope" value="Eukaryota"/>
</dbReference>
<feature type="domain" description="Torsin-1A C-terminal" evidence="2">
    <location>
        <begin position="281"/>
        <end position="334"/>
    </location>
</feature>
<evidence type="ECO:0000256" key="1">
    <source>
        <dbReference type="ARBA" id="ARBA00006235"/>
    </source>
</evidence>
<comment type="similarity">
    <text evidence="1">Belongs to the ClpA/ClpB family. Torsin subfamily.</text>
</comment>
<dbReference type="InterPro" id="IPR027417">
    <property type="entry name" value="P-loop_NTPase"/>
</dbReference>
<dbReference type="Proteomes" id="UP000001819">
    <property type="component" value="Chromosome X"/>
</dbReference>
<dbReference type="FunCoup" id="Q29G80">
    <property type="interactions" value="1176"/>
</dbReference>
<gene>
    <name evidence="4" type="primary">Torsin</name>
</gene>
<accession>A0A6I8UGL4</accession>
<sequence>MNRKNVVSFLQFCFGALILWVRCSHSMEPMSIGAAIGAASVGISYFKGQTYCRLYECCDDRSIPANVQALEKSLQEKVYGQHIAVPNIISALSAHFSSRVKSRKPLVLSFHGGPGTGKSFVADQIAQALYLQGSKSEYVAKFLGRANFAQAAHVATYKEHIDREVHKRLTNCPRSLFIFDEVEKMPSGVFDTLKALLDYNGLDDEIDNTQAIFIFLSNNGGTHIAEHLGNRMKGGKLREDTRLSDYEPLLQKVAYSMDGGLKKTSLIESFVIDHYIPFLPLEKAHVLKCLEAEFQRWKKTPDRNIINDILSSMTYDRIHALFVSSGCKTLDKKVAMAIN</sequence>
<dbReference type="HOGENOM" id="CLU_053537_0_0_1"/>
<dbReference type="RefSeq" id="XP_001355173.3">
    <property type="nucleotide sequence ID" value="XM_001355137.4"/>
</dbReference>
<reference evidence="4" key="1">
    <citation type="submission" date="2025-08" db="UniProtKB">
        <authorList>
            <consortium name="RefSeq"/>
        </authorList>
    </citation>
    <scope>IDENTIFICATION</scope>
    <source>
        <strain evidence="4">MV-25-SWS-2005</strain>
        <tissue evidence="4">Whole body</tissue>
    </source>
</reference>
<evidence type="ECO:0000313" key="4">
    <source>
        <dbReference type="RefSeq" id="XP_001355173.3"/>
    </source>
</evidence>
<dbReference type="SUPFAM" id="SSF52540">
    <property type="entry name" value="P-loop containing nucleoside triphosphate hydrolases"/>
    <property type="match status" value="1"/>
</dbReference>
<dbReference type="KEGG" id="dpo:4815138"/>
<dbReference type="InterPro" id="IPR010448">
    <property type="entry name" value="Torsin"/>
</dbReference>
<dbReference type="ExpressionAtlas" id="Q29G80">
    <property type="expression patterns" value="baseline"/>
</dbReference>
<organism evidence="3 4">
    <name type="scientific">Drosophila pseudoobscura pseudoobscura</name>
    <name type="common">Fruit fly</name>
    <dbReference type="NCBI Taxonomy" id="46245"/>
    <lineage>
        <taxon>Eukaryota</taxon>
        <taxon>Metazoa</taxon>
        <taxon>Ecdysozoa</taxon>
        <taxon>Arthropoda</taxon>
        <taxon>Hexapoda</taxon>
        <taxon>Insecta</taxon>
        <taxon>Pterygota</taxon>
        <taxon>Neoptera</taxon>
        <taxon>Endopterygota</taxon>
        <taxon>Diptera</taxon>
        <taxon>Brachycera</taxon>
        <taxon>Muscomorpha</taxon>
        <taxon>Ephydroidea</taxon>
        <taxon>Drosophilidae</taxon>
        <taxon>Drosophila</taxon>
        <taxon>Sophophora</taxon>
    </lineage>
</organism>
<accession>Q29G80</accession>
<dbReference type="Bgee" id="FBgn0075746">
    <property type="expression patterns" value="Expressed in female reproductive system and 2 other cell types or tissues"/>
</dbReference>
<dbReference type="AlphaFoldDB" id="Q29G80"/>
<dbReference type="GO" id="GO:0005737">
    <property type="term" value="C:cytoplasm"/>
    <property type="evidence" value="ECO:0007669"/>
    <property type="project" value="UniProtKB-ARBA"/>
</dbReference>
<proteinExistence type="inferred from homology"/>
<dbReference type="GO" id="GO:0005524">
    <property type="term" value="F:ATP binding"/>
    <property type="evidence" value="ECO:0007669"/>
    <property type="project" value="InterPro"/>
</dbReference>
<keyword evidence="3" id="KW-1185">Reference proteome</keyword>
<dbReference type="Pfam" id="PF21376">
    <property type="entry name" value="TOR1A_C"/>
    <property type="match status" value="1"/>
</dbReference>
<dbReference type="InterPro" id="IPR049337">
    <property type="entry name" value="TOR1A_C"/>
</dbReference>